<dbReference type="AlphaFoldDB" id="A0A8J6H614"/>
<name>A0A8J6H614_TENMO</name>
<protein>
    <submittedName>
        <fullName evidence="3">Uncharacterized protein</fullName>
    </submittedName>
</protein>
<accession>A0A8J6H614</accession>
<evidence type="ECO:0000256" key="1">
    <source>
        <dbReference type="ARBA" id="ARBA00022614"/>
    </source>
</evidence>
<dbReference type="Gene3D" id="3.80.10.10">
    <property type="entry name" value="Ribonuclease Inhibitor"/>
    <property type="match status" value="4"/>
</dbReference>
<evidence type="ECO:0000313" key="3">
    <source>
        <dbReference type="EMBL" id="KAH0808571.1"/>
    </source>
</evidence>
<dbReference type="InterPro" id="IPR003591">
    <property type="entry name" value="Leu-rich_rpt_typical-subtyp"/>
</dbReference>
<dbReference type="InterPro" id="IPR032675">
    <property type="entry name" value="LRR_dom_sf"/>
</dbReference>
<dbReference type="SUPFAM" id="SSF52058">
    <property type="entry name" value="L domain-like"/>
    <property type="match status" value="3"/>
</dbReference>
<dbReference type="GO" id="GO:0050909">
    <property type="term" value="P:sensory perception of taste"/>
    <property type="evidence" value="ECO:0007669"/>
    <property type="project" value="InterPro"/>
</dbReference>
<keyword evidence="2" id="KW-0677">Repeat</keyword>
<proteinExistence type="predicted"/>
<keyword evidence="1" id="KW-0433">Leucine-rich repeat</keyword>
<dbReference type="InterPro" id="IPR026906">
    <property type="entry name" value="LRR_5"/>
</dbReference>
<evidence type="ECO:0000313" key="4">
    <source>
        <dbReference type="Proteomes" id="UP000719412"/>
    </source>
</evidence>
<dbReference type="Proteomes" id="UP000719412">
    <property type="component" value="Unassembled WGS sequence"/>
</dbReference>
<comment type="caution">
    <text evidence="3">The sequence shown here is derived from an EMBL/GenBank/DDBJ whole genome shotgun (WGS) entry which is preliminary data.</text>
</comment>
<dbReference type="EMBL" id="JABDTM020028662">
    <property type="protein sequence ID" value="KAH0808571.1"/>
    <property type="molecule type" value="Genomic_DNA"/>
</dbReference>
<dbReference type="GO" id="GO:0031681">
    <property type="term" value="F:G-protein beta-subunit binding"/>
    <property type="evidence" value="ECO:0007669"/>
    <property type="project" value="InterPro"/>
</dbReference>
<evidence type="ECO:0000256" key="2">
    <source>
        <dbReference type="ARBA" id="ARBA00022737"/>
    </source>
</evidence>
<dbReference type="Pfam" id="PF13855">
    <property type="entry name" value="LRR_8"/>
    <property type="match status" value="2"/>
</dbReference>
<dbReference type="PANTHER" id="PTHR15936">
    <property type="entry name" value="GUANINE NUCLEOTIDE-BINDING PROTEIN G I /G S /G O GAMMA-13 SUBUNIT"/>
    <property type="match status" value="1"/>
</dbReference>
<dbReference type="PROSITE" id="PS51450">
    <property type="entry name" value="LRR"/>
    <property type="match status" value="3"/>
</dbReference>
<dbReference type="InterPro" id="IPR039227">
    <property type="entry name" value="GNG13"/>
</dbReference>
<dbReference type="GO" id="GO:0005834">
    <property type="term" value="C:heterotrimeric G-protein complex"/>
    <property type="evidence" value="ECO:0007669"/>
    <property type="project" value="InterPro"/>
</dbReference>
<dbReference type="GO" id="GO:0007200">
    <property type="term" value="P:phospholipase C-activating G protein-coupled receptor signaling pathway"/>
    <property type="evidence" value="ECO:0007669"/>
    <property type="project" value="InterPro"/>
</dbReference>
<dbReference type="PANTHER" id="PTHR15936:SF2">
    <property type="entry name" value="GUANINE NUCLEOTIDE-BINDING PROTEIN G(I)_G(S)_G(O) SUBUNIT GAMMA-13"/>
    <property type="match status" value="1"/>
</dbReference>
<sequence length="888" mass="101946">MVHLGPGGQYVAEGGKAYPSNPEDVVVETKKILSLECEHTPTSLMRYTVSNDKLTEFEIEGYIVVTTSESILVQVDLLNNTKLCNKMLSILYRIGSLWFSAGNIREIESELLKNKKVSNNLYITGGKIKIIKKHTFKDLEVSVLGLFSNEIVTIEEEAFVGLPFVSFINLNHNRIECIHLRSFVDVPELISLDLSHNNISRIEKHFFHFCQQNSLGIDLSYNRIKSIDDEAFAGSRLTTVELQLNWNHIDVLSFGIFQGRHFDTINLLGNNISKISTKFFDQHYDIDTLDMNFNHLDEENLEVLRNWAQKNNVSLRSLGNTGGVKIEIRILSIFVALLLSLECEDTPTSLIRYTVSNDKLTEFEIEGNIVVTTSESLLVQVDLLNNTKLCNKMLSISYSVRSLWFSAGNIREIESELLKNQKVSDNLHITDGKIQTIKKHTFKDLEVSVLGLYSNEIVTIEEEAFVGLPFVSLINLSHNKIEWIHLRSFVDVPELISLDLSHNNISRIEKHFFHFCQQNSLNIKLSYNRIESVDDEAFAGSTLTTVELDLNWNHIEFLSFGIFQGRHFDTINLLGNNISKISTKFFDQHYDIDTLDVNLNHMDEENLEVLRNWAQKNNVSLHSLGNSRGVKIEIRVDLLNNTKLCSKMLSISYSVRSIWFSADNIREIESELLKNQKKHTFKNLEVSVLGLFNNEIVTIEEEAFVGLPFVSLINLCHNKIEWIHLRSFVDVPELTLLNLNHNNISRIEKRFFQFFQQDHLHIDLSDNRIKSVDDEAFAGSRRAAIDLDLEDNRIELLSFGIFQGRRFNKINLMLNNISKISTEFFDEHYEVGILDVSFNHLNEESLEVLKNWAEKNDVFLKCFANSGGIKMEIWVLLIFVTLMLGKLV</sequence>
<keyword evidence="4" id="KW-1185">Reference proteome</keyword>
<dbReference type="Pfam" id="PF13306">
    <property type="entry name" value="LRR_5"/>
    <property type="match status" value="2"/>
</dbReference>
<reference evidence="3" key="2">
    <citation type="submission" date="2021-08" db="EMBL/GenBank/DDBJ databases">
        <authorList>
            <person name="Eriksson T."/>
        </authorList>
    </citation>
    <scope>NUCLEOTIDE SEQUENCE</scope>
    <source>
        <strain evidence="3">Stoneville</strain>
        <tissue evidence="3">Whole head</tissue>
    </source>
</reference>
<gene>
    <name evidence="3" type="ORF">GEV33_014220</name>
</gene>
<organism evidence="3 4">
    <name type="scientific">Tenebrio molitor</name>
    <name type="common">Yellow mealworm beetle</name>
    <dbReference type="NCBI Taxonomy" id="7067"/>
    <lineage>
        <taxon>Eukaryota</taxon>
        <taxon>Metazoa</taxon>
        <taxon>Ecdysozoa</taxon>
        <taxon>Arthropoda</taxon>
        <taxon>Hexapoda</taxon>
        <taxon>Insecta</taxon>
        <taxon>Pterygota</taxon>
        <taxon>Neoptera</taxon>
        <taxon>Endopterygota</taxon>
        <taxon>Coleoptera</taxon>
        <taxon>Polyphaga</taxon>
        <taxon>Cucujiformia</taxon>
        <taxon>Tenebrionidae</taxon>
        <taxon>Tenebrio</taxon>
    </lineage>
</organism>
<dbReference type="InterPro" id="IPR001611">
    <property type="entry name" value="Leu-rich_rpt"/>
</dbReference>
<reference evidence="3" key="1">
    <citation type="journal article" date="2020" name="J Insects Food Feed">
        <title>The yellow mealworm (Tenebrio molitor) genome: a resource for the emerging insects as food and feed industry.</title>
        <authorList>
            <person name="Eriksson T."/>
            <person name="Andere A."/>
            <person name="Kelstrup H."/>
            <person name="Emery V."/>
            <person name="Picard C."/>
        </authorList>
    </citation>
    <scope>NUCLEOTIDE SEQUENCE</scope>
    <source>
        <strain evidence="3">Stoneville</strain>
        <tissue evidence="3">Whole head</tissue>
    </source>
</reference>
<dbReference type="SMART" id="SM00369">
    <property type="entry name" value="LRR_TYP"/>
    <property type="match status" value="12"/>
</dbReference>